<dbReference type="PANTHER" id="PTHR43707">
    <property type="entry name" value="HISTIDYL-TRNA SYNTHETASE"/>
    <property type="match status" value="1"/>
</dbReference>
<dbReference type="GO" id="GO:0016757">
    <property type="term" value="F:glycosyltransferase activity"/>
    <property type="evidence" value="ECO:0007669"/>
    <property type="project" value="UniProtKB-KW"/>
</dbReference>
<evidence type="ECO:0000256" key="2">
    <source>
        <dbReference type="ARBA" id="ARBA00004667"/>
    </source>
</evidence>
<evidence type="ECO:0000256" key="9">
    <source>
        <dbReference type="SAM" id="MobiDB-lite"/>
    </source>
</evidence>
<evidence type="ECO:0000256" key="4">
    <source>
        <dbReference type="ARBA" id="ARBA00011496"/>
    </source>
</evidence>
<dbReference type="UniPathway" id="UPA00031">
    <property type="reaction ID" value="UER00006"/>
</dbReference>
<dbReference type="Pfam" id="PF13393">
    <property type="entry name" value="tRNA-synt_His"/>
    <property type="match status" value="1"/>
</dbReference>
<comment type="function">
    <text evidence="7 8">Required for the first step of histidine biosynthesis. May allow the feedback regulation of ATP phosphoribosyltransferase activity by histidine.</text>
</comment>
<dbReference type="InterPro" id="IPR041715">
    <property type="entry name" value="HisRS-like_core"/>
</dbReference>
<keyword evidence="11" id="KW-0808">Transferase</keyword>
<evidence type="ECO:0000256" key="3">
    <source>
        <dbReference type="ARBA" id="ARBA00005539"/>
    </source>
</evidence>
<dbReference type="OrthoDB" id="9800814at2"/>
<dbReference type="InterPro" id="IPR004517">
    <property type="entry name" value="HisZ"/>
</dbReference>
<dbReference type="GO" id="GO:0006427">
    <property type="term" value="P:histidyl-tRNA aminoacylation"/>
    <property type="evidence" value="ECO:0007669"/>
    <property type="project" value="TreeGrafter"/>
</dbReference>
<dbReference type="GO" id="GO:0005737">
    <property type="term" value="C:cytoplasm"/>
    <property type="evidence" value="ECO:0007669"/>
    <property type="project" value="UniProtKB-SubCell"/>
</dbReference>
<dbReference type="RefSeq" id="WP_088249936.1">
    <property type="nucleotide sequence ID" value="NZ_NHMK01000030.1"/>
</dbReference>
<keyword evidence="12" id="KW-1185">Reference proteome</keyword>
<evidence type="ECO:0000313" key="11">
    <source>
        <dbReference type="EMBL" id="OWL93894.1"/>
    </source>
</evidence>
<gene>
    <name evidence="8" type="primary">hisZ</name>
    <name evidence="11" type="ORF">CBQ26_17610</name>
</gene>
<dbReference type="CDD" id="cd00773">
    <property type="entry name" value="HisRS-like_core"/>
    <property type="match status" value="1"/>
</dbReference>
<evidence type="ECO:0000256" key="8">
    <source>
        <dbReference type="HAMAP-Rule" id="MF_00125"/>
    </source>
</evidence>
<comment type="miscellaneous">
    <text evidence="8">This function is generally fulfilled by the C-terminal part of HisG, which is missing in some bacteria such as this one.</text>
</comment>
<comment type="caution">
    <text evidence="11">The sequence shown here is derived from an EMBL/GenBank/DDBJ whole genome shotgun (WGS) entry which is preliminary data.</text>
</comment>
<dbReference type="InterPro" id="IPR045864">
    <property type="entry name" value="aa-tRNA-synth_II/BPL/LPL"/>
</dbReference>
<comment type="pathway">
    <text evidence="2 8">Amino-acid biosynthesis; L-histidine biosynthesis; L-histidine from 5-phospho-alpha-D-ribose 1-diphosphate: step 1/9.</text>
</comment>
<name>A0A246BFC7_9DEIO</name>
<dbReference type="EMBL" id="NHMK01000030">
    <property type="protein sequence ID" value="OWL93894.1"/>
    <property type="molecule type" value="Genomic_DNA"/>
</dbReference>
<evidence type="ECO:0000259" key="10">
    <source>
        <dbReference type="PROSITE" id="PS50862"/>
    </source>
</evidence>
<evidence type="ECO:0000256" key="7">
    <source>
        <dbReference type="ARBA" id="ARBA00025246"/>
    </source>
</evidence>
<dbReference type="InterPro" id="IPR004516">
    <property type="entry name" value="HisRS/HisZ"/>
</dbReference>
<dbReference type="InterPro" id="IPR006195">
    <property type="entry name" value="aa-tRNA-synth_II"/>
</dbReference>
<evidence type="ECO:0000256" key="6">
    <source>
        <dbReference type="ARBA" id="ARBA00022490"/>
    </source>
</evidence>
<feature type="region of interest" description="Disordered" evidence="9">
    <location>
        <begin position="1"/>
        <end position="24"/>
    </location>
</feature>
<comment type="similarity">
    <text evidence="3 8">Belongs to the class-II aminoacyl-tRNA synthetase family. HisZ subfamily.</text>
</comment>
<keyword evidence="6 8" id="KW-0963">Cytoplasm</keyword>
<dbReference type="HAMAP" id="MF_00125">
    <property type="entry name" value="HisZ"/>
    <property type="match status" value="1"/>
</dbReference>
<comment type="subunit">
    <text evidence="4 8">Heteromultimer composed of HisG and HisZ subunits.</text>
</comment>
<dbReference type="GO" id="GO:0000105">
    <property type="term" value="P:L-histidine biosynthetic process"/>
    <property type="evidence" value="ECO:0007669"/>
    <property type="project" value="UniProtKB-UniRule"/>
</dbReference>
<keyword evidence="8" id="KW-0028">Amino-acid biosynthesis</keyword>
<dbReference type="PANTHER" id="PTHR43707:SF1">
    <property type="entry name" value="HISTIDINE--TRNA LIGASE, MITOCHONDRIAL-RELATED"/>
    <property type="match status" value="1"/>
</dbReference>
<protein>
    <recommendedName>
        <fullName evidence="5 8">ATP phosphoribosyltransferase regulatory subunit</fullName>
    </recommendedName>
</protein>
<feature type="compositionally biased region" description="Low complexity" evidence="9">
    <location>
        <begin position="1"/>
        <end position="19"/>
    </location>
</feature>
<keyword evidence="11" id="KW-0328">Glycosyltransferase</keyword>
<comment type="subcellular location">
    <subcellularLocation>
        <location evidence="1 8">Cytoplasm</location>
    </subcellularLocation>
</comment>
<dbReference type="PROSITE" id="PS50862">
    <property type="entry name" value="AA_TRNA_LIGASE_II"/>
    <property type="match status" value="1"/>
</dbReference>
<dbReference type="Gene3D" id="3.30.930.10">
    <property type="entry name" value="Bira Bifunctional Protein, Domain 2"/>
    <property type="match status" value="1"/>
</dbReference>
<proteinExistence type="inferred from homology"/>
<dbReference type="SUPFAM" id="SSF55681">
    <property type="entry name" value="Class II aaRS and biotin synthetases"/>
    <property type="match status" value="1"/>
</dbReference>
<evidence type="ECO:0000313" key="12">
    <source>
        <dbReference type="Proteomes" id="UP000197208"/>
    </source>
</evidence>
<organism evidence="11 12">
    <name type="scientific">Deinococcus indicus</name>
    <dbReference type="NCBI Taxonomy" id="223556"/>
    <lineage>
        <taxon>Bacteria</taxon>
        <taxon>Thermotogati</taxon>
        <taxon>Deinococcota</taxon>
        <taxon>Deinococci</taxon>
        <taxon>Deinococcales</taxon>
        <taxon>Deinococcaceae</taxon>
        <taxon>Deinococcus</taxon>
    </lineage>
</organism>
<evidence type="ECO:0000256" key="5">
    <source>
        <dbReference type="ARBA" id="ARBA00020397"/>
    </source>
</evidence>
<evidence type="ECO:0000256" key="1">
    <source>
        <dbReference type="ARBA" id="ARBA00004496"/>
    </source>
</evidence>
<sequence>MPGVSSSAARPSNRPSARAGFIPEGTRDVLPPEWSQREALRARLSACFSAWGYRGVEVPALEFASADHPQDALAFKLIDSGGQVLSLRSEFTTAVGRLVRSRFPQGPFPLRLQYGGRLWLRALNSELGRLREFNQMGVELIGVQTAQSDAELLHLAAAALETAGVQAQLEVGYPGFVDAVLEDAGLNGEARAAVHDAIDRKSGADVDLLAAQHGLSGAVRGTLHALTDLYGGPEVLDAAQALSPGVRAQEAVAHLRRVAALYGGPLLFDLGVSRRYGYYTGLTFRAYSAGLNQPVLGGGRYDLPGGLPGAGFAVGLERLMQALAPVLPPEPEVVLALDLASARAARAQGLHAELAWTDDWGELRAFSAARGIRRWVSDSPSGLTFTELAFTDLNGAEVTL</sequence>
<dbReference type="Proteomes" id="UP000197208">
    <property type="component" value="Unassembled WGS sequence"/>
</dbReference>
<dbReference type="AlphaFoldDB" id="A0A246BFC7"/>
<feature type="domain" description="Aminoacyl-transfer RNA synthetases class-II family profile" evidence="10">
    <location>
        <begin position="37"/>
        <end position="323"/>
    </location>
</feature>
<keyword evidence="8" id="KW-0368">Histidine biosynthesis</keyword>
<dbReference type="GO" id="GO:0004821">
    <property type="term" value="F:histidine-tRNA ligase activity"/>
    <property type="evidence" value="ECO:0007669"/>
    <property type="project" value="TreeGrafter"/>
</dbReference>
<reference evidence="11 12" key="1">
    <citation type="submission" date="2017-05" db="EMBL/GenBank/DDBJ databases">
        <title>De novo genome assembly of Deniococcus indicus strain DR1.</title>
        <authorList>
            <person name="Chauhan D."/>
            <person name="Yennamalli R.M."/>
            <person name="Priyadarshini R."/>
        </authorList>
    </citation>
    <scope>NUCLEOTIDE SEQUENCE [LARGE SCALE GENOMIC DNA]</scope>
    <source>
        <strain evidence="11 12">DR1</strain>
    </source>
</reference>
<accession>A0A246BFC7</accession>